<feature type="region of interest" description="Disordered" evidence="1">
    <location>
        <begin position="1"/>
        <end position="39"/>
    </location>
</feature>
<organism evidence="2 3">
    <name type="scientific">Halomarina salina</name>
    <dbReference type="NCBI Taxonomy" id="1872699"/>
    <lineage>
        <taxon>Archaea</taxon>
        <taxon>Methanobacteriati</taxon>
        <taxon>Methanobacteriota</taxon>
        <taxon>Stenosarchaea group</taxon>
        <taxon>Halobacteria</taxon>
        <taxon>Halobacteriales</taxon>
        <taxon>Natronomonadaceae</taxon>
        <taxon>Halomarina</taxon>
    </lineage>
</organism>
<dbReference type="AlphaFoldDB" id="A0ABD5RSC9"/>
<name>A0ABD5RSC9_9EURY</name>
<dbReference type="RefSeq" id="WP_247417815.1">
    <property type="nucleotide sequence ID" value="NZ_JALLGW010000001.1"/>
</dbReference>
<evidence type="ECO:0008006" key="4">
    <source>
        <dbReference type="Google" id="ProtNLM"/>
    </source>
</evidence>
<keyword evidence="3" id="KW-1185">Reference proteome</keyword>
<dbReference type="EMBL" id="JBHSQH010000001">
    <property type="protein sequence ID" value="MFC5973358.1"/>
    <property type="molecule type" value="Genomic_DNA"/>
</dbReference>
<dbReference type="Gene3D" id="1.10.10.10">
    <property type="entry name" value="Winged helix-like DNA-binding domain superfamily/Winged helix DNA-binding domain"/>
    <property type="match status" value="1"/>
</dbReference>
<accession>A0ABD5RSC9</accession>
<sequence>MTDSGGTTTVDGDHDLVLRRVVGGEGDPETLADHVDRPRGRVESLLSDLVDDGLVEEGEAGQYEPTSSGRRLLSTDADDPTDDPDVPRAVDLVVASFDLDVDEKEALRRSLVFLRQWNSSTASELVDGVFDESPAGYDDPEAWWTDLVRDRLTALPGVVPPAEDETQWRYAGDDASLDEDGDGRRVLDRDGDAYGSARHAIEGEATDSQETEVLSALFESVVADDRRTADLVRVVAAETGSADDADRFTDSLAAIPGVERDGELWRYVTSDDGDESSDGA</sequence>
<evidence type="ECO:0000313" key="2">
    <source>
        <dbReference type="EMBL" id="MFC5973358.1"/>
    </source>
</evidence>
<feature type="compositionally biased region" description="Low complexity" evidence="1">
    <location>
        <begin position="1"/>
        <end position="10"/>
    </location>
</feature>
<reference evidence="2 3" key="1">
    <citation type="journal article" date="2019" name="Int. J. Syst. Evol. Microbiol.">
        <title>The Global Catalogue of Microorganisms (GCM) 10K type strain sequencing project: providing services to taxonomists for standard genome sequencing and annotation.</title>
        <authorList>
            <consortium name="The Broad Institute Genomics Platform"/>
            <consortium name="The Broad Institute Genome Sequencing Center for Infectious Disease"/>
            <person name="Wu L."/>
            <person name="Ma J."/>
        </authorList>
    </citation>
    <scope>NUCLEOTIDE SEQUENCE [LARGE SCALE GENOMIC DNA]</scope>
    <source>
        <strain evidence="2 3">CGMCC 1.12543</strain>
    </source>
</reference>
<dbReference type="InterPro" id="IPR036388">
    <property type="entry name" value="WH-like_DNA-bd_sf"/>
</dbReference>
<feature type="region of interest" description="Disordered" evidence="1">
    <location>
        <begin position="53"/>
        <end position="85"/>
    </location>
</feature>
<proteinExistence type="predicted"/>
<protein>
    <recommendedName>
        <fullName evidence="4">MarR family transcriptional regulator</fullName>
    </recommendedName>
</protein>
<evidence type="ECO:0000256" key="1">
    <source>
        <dbReference type="SAM" id="MobiDB-lite"/>
    </source>
</evidence>
<gene>
    <name evidence="2" type="ORF">ACFPYI_18665</name>
</gene>
<evidence type="ECO:0000313" key="3">
    <source>
        <dbReference type="Proteomes" id="UP001596099"/>
    </source>
</evidence>
<dbReference type="Proteomes" id="UP001596099">
    <property type="component" value="Unassembled WGS sequence"/>
</dbReference>
<comment type="caution">
    <text evidence="2">The sequence shown here is derived from an EMBL/GenBank/DDBJ whole genome shotgun (WGS) entry which is preliminary data.</text>
</comment>